<dbReference type="EMBL" id="CP060053">
    <property type="protein sequence ID" value="QNE07675.1"/>
    <property type="molecule type" value="Genomic_DNA"/>
</dbReference>
<organism evidence="2 4">
    <name type="scientific">Croceicoccus marinus</name>
    <dbReference type="NCBI Taxonomy" id="450378"/>
    <lineage>
        <taxon>Bacteria</taxon>
        <taxon>Pseudomonadati</taxon>
        <taxon>Pseudomonadota</taxon>
        <taxon>Alphaproteobacteria</taxon>
        <taxon>Sphingomonadales</taxon>
        <taxon>Erythrobacteraceae</taxon>
        <taxon>Croceicoccus</taxon>
    </lineage>
</organism>
<evidence type="ECO:0000313" key="3">
    <source>
        <dbReference type="EMBL" id="QNE07675.1"/>
    </source>
</evidence>
<dbReference type="AlphaFoldDB" id="A0A1Z1FHC1"/>
<evidence type="ECO:0000259" key="1">
    <source>
        <dbReference type="Pfam" id="PF13577"/>
    </source>
</evidence>
<dbReference type="KEGG" id="cman:A9D14_14705"/>
<reference evidence="3 5" key="2">
    <citation type="submission" date="2020-08" db="EMBL/GenBank/DDBJ databases">
        <authorList>
            <person name="Liu G."/>
            <person name="Sun C."/>
        </authorList>
    </citation>
    <scope>NUCLEOTIDE SEQUENCE [LARGE SCALE GENOMIC DNA]</scope>
    <source>
        <strain evidence="3 5">OT19</strain>
        <plasmid evidence="3 5">plas1</plasmid>
    </source>
</reference>
<dbReference type="OrthoDB" id="2860904at2"/>
<evidence type="ECO:0000313" key="2">
    <source>
        <dbReference type="EMBL" id="ARU18120.1"/>
    </source>
</evidence>
<dbReference type="Pfam" id="PF13577">
    <property type="entry name" value="SnoaL_4"/>
    <property type="match status" value="1"/>
</dbReference>
<reference evidence="2 4" key="1">
    <citation type="submission" date="2017-01" db="EMBL/GenBank/DDBJ databases">
        <title>Complete genome sequence of esterase-producing bacterium Croceicoccus marinus E4A9.</title>
        <authorList>
            <person name="Wu Y.-H."/>
            <person name="Cheng H."/>
            <person name="Xu L."/>
            <person name="Huo Y.-Y."/>
            <person name="Wang C.-S."/>
            <person name="Xu X.-W."/>
        </authorList>
    </citation>
    <scope>NUCLEOTIDE SEQUENCE [LARGE SCALE GENOMIC DNA]</scope>
    <source>
        <strain evidence="2 4">E4A9</strain>
        <plasmid evidence="2">pCME4A9I</plasmid>
        <plasmid evidence="4">Plasmid pcme4a9i</plasmid>
    </source>
</reference>
<dbReference type="InterPro" id="IPR032710">
    <property type="entry name" value="NTF2-like_dom_sf"/>
</dbReference>
<keyword evidence="4" id="KW-1185">Reference proteome</keyword>
<dbReference type="Proteomes" id="UP000515297">
    <property type="component" value="Plasmid plas1"/>
</dbReference>
<dbReference type="Gene3D" id="3.10.450.50">
    <property type="match status" value="1"/>
</dbReference>
<dbReference type="SUPFAM" id="SSF54427">
    <property type="entry name" value="NTF2-like"/>
    <property type="match status" value="1"/>
</dbReference>
<accession>A0A1Z1FHC1</accession>
<protein>
    <submittedName>
        <fullName evidence="3">Nuclear transport factor 2 family protein</fullName>
    </submittedName>
</protein>
<geneLocation type="plasmid" evidence="3 5">
    <name>plas1</name>
</geneLocation>
<name>A0A1Z1FHC1_9SPHN</name>
<gene>
    <name evidence="2" type="ORF">A9D14_14705</name>
    <name evidence="3" type="ORF">H4O24_18440</name>
</gene>
<dbReference type="STRING" id="450378.GCA_001661675_02955"/>
<feature type="domain" description="SnoaL-like" evidence="1">
    <location>
        <begin position="2"/>
        <end position="123"/>
    </location>
</feature>
<dbReference type="EMBL" id="CP019603">
    <property type="protein sequence ID" value="ARU18120.1"/>
    <property type="molecule type" value="Genomic_DNA"/>
</dbReference>
<dbReference type="InterPro" id="IPR037401">
    <property type="entry name" value="SnoaL-like"/>
</dbReference>
<sequence length="144" mass="16325">MSDRFEIQDLMVGYCYAVDNKDFDALDGYFTDDAVIDYSEMVGVKGSLADIKSFLAASLGPVPMSQHAVSTTQYSFDGDRCETRSVCTNPMVVPGDDGQPQTIFFGLWYIHQFRRTQNGWRISGLYEKKCYNHNLPEHIKAMAR</sequence>
<geneLocation type="plasmid" evidence="2">
    <name>pCME4A9I</name>
</geneLocation>
<evidence type="ECO:0000313" key="4">
    <source>
        <dbReference type="Proteomes" id="UP000195807"/>
    </source>
</evidence>
<proteinExistence type="predicted"/>
<dbReference type="Proteomes" id="UP000195807">
    <property type="component" value="Plasmid pCME4A9I"/>
</dbReference>
<keyword evidence="2" id="KW-0614">Plasmid</keyword>
<dbReference type="CDD" id="cd00531">
    <property type="entry name" value="NTF2_like"/>
    <property type="match status" value="1"/>
</dbReference>
<geneLocation type="plasmid" evidence="4">
    <name>pcme4a9i</name>
</geneLocation>
<evidence type="ECO:0000313" key="5">
    <source>
        <dbReference type="Proteomes" id="UP000515297"/>
    </source>
</evidence>